<dbReference type="EMBL" id="WNYA01000009">
    <property type="protein sequence ID" value="KAG8555536.1"/>
    <property type="molecule type" value="Genomic_DNA"/>
</dbReference>
<evidence type="ECO:0000256" key="1">
    <source>
        <dbReference type="SAM" id="SignalP"/>
    </source>
</evidence>
<keyword evidence="1" id="KW-0732">Signal</keyword>
<name>A0AAV7A2G1_ENGPU</name>
<dbReference type="AlphaFoldDB" id="A0AAV7A2G1"/>
<accession>A0AAV7A2G1</accession>
<dbReference type="Proteomes" id="UP000824782">
    <property type="component" value="Unassembled WGS sequence"/>
</dbReference>
<feature type="signal peptide" evidence="1">
    <location>
        <begin position="1"/>
        <end position="27"/>
    </location>
</feature>
<keyword evidence="3" id="KW-1185">Reference proteome</keyword>
<gene>
    <name evidence="2" type="ORF">GDO81_017741</name>
</gene>
<reference evidence="2" key="1">
    <citation type="thesis" date="2020" institute="ProQuest LLC" country="789 East Eisenhower Parkway, Ann Arbor, MI, USA">
        <title>Comparative Genomics and Chromosome Evolution.</title>
        <authorList>
            <person name="Mudd A.B."/>
        </authorList>
    </citation>
    <scope>NUCLEOTIDE SEQUENCE</scope>
    <source>
        <strain evidence="2">237g6f4</strain>
        <tissue evidence="2">Blood</tissue>
    </source>
</reference>
<evidence type="ECO:0000313" key="3">
    <source>
        <dbReference type="Proteomes" id="UP000824782"/>
    </source>
</evidence>
<sequence length="160" mass="17748">MNPTTLIPTTSTMRIITLFALAGLSLAQEWCVDISGSTPSHYHCLQSAVTNAPNFAENFAMFMCSYKGKIPHNEESFKASLKESILMLKCYGCSVETILDIHKDQTLEDALTAANKTLDEVVPQMSAMLVSFFLFPSMRLDSHSRYCGTISSVIIIIIHF</sequence>
<comment type="caution">
    <text evidence="2">The sequence shown here is derived from an EMBL/GenBank/DDBJ whole genome shotgun (WGS) entry which is preliminary data.</text>
</comment>
<feature type="chain" id="PRO_5043496289" evidence="1">
    <location>
        <begin position="28"/>
        <end position="160"/>
    </location>
</feature>
<proteinExistence type="predicted"/>
<protein>
    <submittedName>
        <fullName evidence="2">Uncharacterized protein</fullName>
    </submittedName>
</protein>
<evidence type="ECO:0000313" key="2">
    <source>
        <dbReference type="EMBL" id="KAG8555536.1"/>
    </source>
</evidence>
<organism evidence="2 3">
    <name type="scientific">Engystomops pustulosus</name>
    <name type="common">Tungara frog</name>
    <name type="synonym">Physalaemus pustulosus</name>
    <dbReference type="NCBI Taxonomy" id="76066"/>
    <lineage>
        <taxon>Eukaryota</taxon>
        <taxon>Metazoa</taxon>
        <taxon>Chordata</taxon>
        <taxon>Craniata</taxon>
        <taxon>Vertebrata</taxon>
        <taxon>Euteleostomi</taxon>
        <taxon>Amphibia</taxon>
        <taxon>Batrachia</taxon>
        <taxon>Anura</taxon>
        <taxon>Neobatrachia</taxon>
        <taxon>Hyloidea</taxon>
        <taxon>Leptodactylidae</taxon>
        <taxon>Leiuperinae</taxon>
        <taxon>Engystomops</taxon>
    </lineage>
</organism>